<protein>
    <submittedName>
        <fullName evidence="3">Type I secretion system permease/ATPase</fullName>
    </submittedName>
</protein>
<dbReference type="Gene3D" id="2.60.120.10">
    <property type="entry name" value="Jelly Rolls"/>
    <property type="match status" value="1"/>
</dbReference>
<keyword evidence="4" id="KW-1185">Reference proteome</keyword>
<organism evidence="3 4">
    <name type="scientific">Plectonema cf. radiosum LEGE 06105</name>
    <dbReference type="NCBI Taxonomy" id="945769"/>
    <lineage>
        <taxon>Bacteria</taxon>
        <taxon>Bacillati</taxon>
        <taxon>Cyanobacteriota</taxon>
        <taxon>Cyanophyceae</taxon>
        <taxon>Oscillatoriophycideae</taxon>
        <taxon>Oscillatoriales</taxon>
        <taxon>Microcoleaceae</taxon>
        <taxon>Plectonema</taxon>
    </lineage>
</organism>
<sequence length="170" mass="19182">MASRENSKADSQTTSKITLSDDQFHQATVLDSPAWHQPPLSWLSDEQKTLLQDGSDILDFRLGEKIWYQDKDGYQFLIVSGKVRLRQEGVGKPLATLQAGDWFGDLNNYPTECKAVAASKEVLLLRTDTGLWAELSTPQIEEFWVGRQGDKGTRRQDENLEKNSPHPPIP</sequence>
<evidence type="ECO:0000313" key="4">
    <source>
        <dbReference type="Proteomes" id="UP000620559"/>
    </source>
</evidence>
<evidence type="ECO:0000256" key="1">
    <source>
        <dbReference type="SAM" id="MobiDB-lite"/>
    </source>
</evidence>
<dbReference type="InterPro" id="IPR018490">
    <property type="entry name" value="cNMP-bd_dom_sf"/>
</dbReference>
<feature type="region of interest" description="Disordered" evidence="1">
    <location>
        <begin position="144"/>
        <end position="170"/>
    </location>
</feature>
<reference evidence="3" key="1">
    <citation type="submission" date="2020-10" db="EMBL/GenBank/DDBJ databases">
        <authorList>
            <person name="Castelo-Branco R."/>
            <person name="Eusebio N."/>
            <person name="Adriana R."/>
            <person name="Vieira A."/>
            <person name="Brugerolle De Fraissinette N."/>
            <person name="Rezende De Castro R."/>
            <person name="Schneider M.P."/>
            <person name="Vasconcelos V."/>
            <person name="Leao P.N."/>
        </authorList>
    </citation>
    <scope>NUCLEOTIDE SEQUENCE</scope>
    <source>
        <strain evidence="3">LEGE 06105</strain>
    </source>
</reference>
<evidence type="ECO:0000259" key="2">
    <source>
        <dbReference type="PROSITE" id="PS50042"/>
    </source>
</evidence>
<accession>A0A8J7F8X9</accession>
<dbReference type="AlphaFoldDB" id="A0A8J7F8X9"/>
<dbReference type="SUPFAM" id="SSF51206">
    <property type="entry name" value="cAMP-binding domain-like"/>
    <property type="match status" value="1"/>
</dbReference>
<dbReference type="RefSeq" id="WP_322745402.1">
    <property type="nucleotide sequence ID" value="NZ_JADEWL010000006.1"/>
</dbReference>
<dbReference type="EMBL" id="JADEWL010000006">
    <property type="protein sequence ID" value="MBE9211658.1"/>
    <property type="molecule type" value="Genomic_DNA"/>
</dbReference>
<feature type="non-terminal residue" evidence="3">
    <location>
        <position position="170"/>
    </location>
</feature>
<dbReference type="Proteomes" id="UP000620559">
    <property type="component" value="Unassembled WGS sequence"/>
</dbReference>
<dbReference type="PROSITE" id="PS50042">
    <property type="entry name" value="CNMP_BINDING_3"/>
    <property type="match status" value="1"/>
</dbReference>
<dbReference type="InterPro" id="IPR000595">
    <property type="entry name" value="cNMP-bd_dom"/>
</dbReference>
<name>A0A8J7F8X9_9CYAN</name>
<feature type="region of interest" description="Disordered" evidence="1">
    <location>
        <begin position="1"/>
        <end position="20"/>
    </location>
</feature>
<evidence type="ECO:0000313" key="3">
    <source>
        <dbReference type="EMBL" id="MBE9211658.1"/>
    </source>
</evidence>
<feature type="compositionally biased region" description="Basic and acidic residues" evidence="1">
    <location>
        <begin position="148"/>
        <end position="164"/>
    </location>
</feature>
<proteinExistence type="predicted"/>
<feature type="compositionally biased region" description="Polar residues" evidence="1">
    <location>
        <begin position="9"/>
        <end position="20"/>
    </location>
</feature>
<gene>
    <name evidence="3" type="ORF">IQ247_02820</name>
</gene>
<dbReference type="InterPro" id="IPR014710">
    <property type="entry name" value="RmlC-like_jellyroll"/>
</dbReference>
<feature type="domain" description="Cyclic nucleotide-binding" evidence="2">
    <location>
        <begin position="76"/>
        <end position="106"/>
    </location>
</feature>
<comment type="caution">
    <text evidence="3">The sequence shown here is derived from an EMBL/GenBank/DDBJ whole genome shotgun (WGS) entry which is preliminary data.</text>
</comment>